<dbReference type="InterPro" id="IPR034660">
    <property type="entry name" value="DinB/YfiT-like"/>
</dbReference>
<name>A0A2S7RQ38_ENTMU</name>
<dbReference type="EMBL" id="PUAP01000041">
    <property type="protein sequence ID" value="PQF21709.1"/>
    <property type="molecule type" value="Genomic_DNA"/>
</dbReference>
<comment type="caution">
    <text evidence="1">The sequence shown here is derived from an EMBL/GenBank/DDBJ whole genome shotgun (WGS) entry which is preliminary data.</text>
</comment>
<dbReference type="PANTHER" id="PTHR40658:SF4">
    <property type="entry name" value="HYPOTHETICAL CYTOSOLIC PROTEIN"/>
    <property type="match status" value="1"/>
</dbReference>
<reference evidence="1 2" key="1">
    <citation type="journal article" date="2018" name="Pathog. Dis.">
        <title>Whole-genome sequencing based characterization of antimicrobial resistance in Enterococcus.</title>
        <authorList>
            <person name="Tyson G."/>
        </authorList>
    </citation>
    <scope>NUCLEOTIDE SEQUENCE [LARGE SCALE GENOMIC DNA]</scope>
    <source>
        <strain evidence="1 2">CVM N55263</strain>
    </source>
</reference>
<dbReference type="PIRSF" id="PIRSF031551">
    <property type="entry name" value="DUF1706"/>
    <property type="match status" value="1"/>
</dbReference>
<evidence type="ECO:0000313" key="2">
    <source>
        <dbReference type="Proteomes" id="UP000237934"/>
    </source>
</evidence>
<dbReference type="Gene3D" id="1.20.120.450">
    <property type="entry name" value="dinb family like domain"/>
    <property type="match status" value="1"/>
</dbReference>
<sequence>MRPKSKEELLILAAENYEKLKQLIDSIPEEQREATFDFEEVFLEKKKEAHWRRDQTIKDVLIHLYEWHCLLLKWVTDNQMGEAVPFLPEPYNWRTTAEMNRAFTKKHQSTTLQQATDWLNESHEEVMLLAKNFDDDQLFQKKQYSWVGNTTLGGYFVSATSSHYDWAIKKIKQSQRQKQKQKGTNAK</sequence>
<dbReference type="InterPro" id="IPR012550">
    <property type="entry name" value="DUF1706"/>
</dbReference>
<dbReference type="Proteomes" id="UP000237934">
    <property type="component" value="Unassembled WGS sequence"/>
</dbReference>
<accession>A0A2S7RQ38</accession>
<dbReference type="Pfam" id="PF08020">
    <property type="entry name" value="DUF1706"/>
    <property type="match status" value="1"/>
</dbReference>
<evidence type="ECO:0000313" key="1">
    <source>
        <dbReference type="EMBL" id="PQF21709.1"/>
    </source>
</evidence>
<gene>
    <name evidence="1" type="ORF">CUS89_13175</name>
</gene>
<dbReference type="AlphaFoldDB" id="A0A2S7RQ38"/>
<proteinExistence type="predicted"/>
<dbReference type="RefSeq" id="WP_104872458.1">
    <property type="nucleotide sequence ID" value="NZ_PUAP01000041.1"/>
</dbReference>
<protein>
    <recommendedName>
        <fullName evidence="3">ClbS/DfsB family four-helix bundle protein</fullName>
    </recommendedName>
</protein>
<organism evidence="1 2">
    <name type="scientific">Enterococcus mundtii</name>
    <dbReference type="NCBI Taxonomy" id="53346"/>
    <lineage>
        <taxon>Bacteria</taxon>
        <taxon>Bacillati</taxon>
        <taxon>Bacillota</taxon>
        <taxon>Bacilli</taxon>
        <taxon>Lactobacillales</taxon>
        <taxon>Enterococcaceae</taxon>
        <taxon>Enterococcus</taxon>
    </lineage>
</organism>
<evidence type="ECO:0008006" key="3">
    <source>
        <dbReference type="Google" id="ProtNLM"/>
    </source>
</evidence>
<dbReference type="PANTHER" id="PTHR40658">
    <property type="match status" value="1"/>
</dbReference>